<dbReference type="Pfam" id="PF24092">
    <property type="entry name" value="DUF7373_C"/>
    <property type="match status" value="1"/>
</dbReference>
<dbReference type="Pfam" id="PF24088">
    <property type="entry name" value="DUF7373"/>
    <property type="match status" value="1"/>
</dbReference>
<comment type="caution">
    <text evidence="3">The sequence shown here is derived from an EMBL/GenBank/DDBJ whole genome shotgun (WGS) entry which is preliminary data.</text>
</comment>
<name>A0A3M2L2Q9_9NOCA</name>
<dbReference type="InterPro" id="IPR055797">
    <property type="entry name" value="DUF7373"/>
</dbReference>
<dbReference type="EMBL" id="RFFH01000006">
    <property type="protein sequence ID" value="RMI31831.1"/>
    <property type="molecule type" value="Genomic_DNA"/>
</dbReference>
<proteinExistence type="predicted"/>
<accession>A0A3M2L2Q9</accession>
<sequence>MCLIAVVLAVSGCGSSTPKPPPPAPVDLSQLDVGNLPTQPKDFGKTTTVDKGRLVEAARLGNYVPLPAEIDPALKFAPGGTSGVVREFISFDSAAIRLRTNADPGAFTAAAPGFVSGFVISGSTDRIGNLAVDVDNVVMIFTDDKAAAAAATGMGNADFADGAGKNRVTIDQYPGALAYTGTSAGVLTSWFPYRNYVILTAVDDNVLSEINFFDGPGGKPKPLDPNDLPRLTKWVTETIHALGPQLDKFPLTPQDKLTDLDVDLDGVLSRTLPTAVADTSSFNGGIPAAYDAHGGLQVSRWPDHDIDLFRETGVDRVAKNGGTVYRAKDPESAEKIAVAHTTLGRTYRPAAAPRGLPNARCTEDRLANQYNQLPRFYCSVTFGRYAADVAATQLADAQQRISAQYAILVNSK</sequence>
<feature type="domain" description="DUF7373" evidence="1">
    <location>
        <begin position="44"/>
        <end position="262"/>
    </location>
</feature>
<evidence type="ECO:0000259" key="2">
    <source>
        <dbReference type="Pfam" id="PF24092"/>
    </source>
</evidence>
<dbReference type="AlphaFoldDB" id="A0A3M2L2Q9"/>
<gene>
    <name evidence="3" type="ORF">EBN03_16785</name>
</gene>
<reference evidence="3 4" key="1">
    <citation type="submission" date="2018-10" db="EMBL/GenBank/DDBJ databases">
        <title>Isolation from cow dung.</title>
        <authorList>
            <person name="Ling L."/>
        </authorList>
    </citation>
    <scope>NUCLEOTIDE SEQUENCE [LARGE SCALE GENOMIC DNA]</scope>
    <source>
        <strain evidence="3 4">NEAU-LL90</strain>
    </source>
</reference>
<keyword evidence="4" id="KW-1185">Reference proteome</keyword>
<feature type="domain" description="DUF7373" evidence="2">
    <location>
        <begin position="268"/>
        <end position="411"/>
    </location>
</feature>
<evidence type="ECO:0000313" key="3">
    <source>
        <dbReference type="EMBL" id="RMI31831.1"/>
    </source>
</evidence>
<protein>
    <submittedName>
        <fullName evidence="3">Uncharacterized protein</fullName>
    </submittedName>
</protein>
<evidence type="ECO:0000313" key="4">
    <source>
        <dbReference type="Proteomes" id="UP000279275"/>
    </source>
</evidence>
<dbReference type="Proteomes" id="UP000279275">
    <property type="component" value="Unassembled WGS sequence"/>
</dbReference>
<evidence type="ECO:0000259" key="1">
    <source>
        <dbReference type="Pfam" id="PF24088"/>
    </source>
</evidence>
<dbReference type="InterPro" id="IPR056463">
    <property type="entry name" value="DUF7373_C"/>
</dbReference>
<organism evidence="3 4">
    <name type="scientific">Nocardia stercoris</name>
    <dbReference type="NCBI Taxonomy" id="2483361"/>
    <lineage>
        <taxon>Bacteria</taxon>
        <taxon>Bacillati</taxon>
        <taxon>Actinomycetota</taxon>
        <taxon>Actinomycetes</taxon>
        <taxon>Mycobacteriales</taxon>
        <taxon>Nocardiaceae</taxon>
        <taxon>Nocardia</taxon>
    </lineage>
</organism>